<dbReference type="InterPro" id="IPR040921">
    <property type="entry name" value="Peptidase_S66C"/>
</dbReference>
<name>A0A3M9MMD9_9BACT</name>
<dbReference type="InterPro" id="IPR003507">
    <property type="entry name" value="S66_fam"/>
</dbReference>
<dbReference type="Pfam" id="PF17676">
    <property type="entry name" value="Peptidase_S66C"/>
    <property type="match status" value="1"/>
</dbReference>
<evidence type="ECO:0000259" key="7">
    <source>
        <dbReference type="Pfam" id="PF02016"/>
    </source>
</evidence>
<evidence type="ECO:0000259" key="8">
    <source>
        <dbReference type="Pfam" id="PF17676"/>
    </source>
</evidence>
<evidence type="ECO:0000313" key="10">
    <source>
        <dbReference type="Proteomes" id="UP000272117"/>
    </source>
</evidence>
<dbReference type="GO" id="GO:0006508">
    <property type="term" value="P:proteolysis"/>
    <property type="evidence" value="ECO:0007669"/>
    <property type="project" value="UniProtKB-KW"/>
</dbReference>
<keyword evidence="10" id="KW-1185">Reference proteome</keyword>
<evidence type="ECO:0000256" key="1">
    <source>
        <dbReference type="ARBA" id="ARBA00010233"/>
    </source>
</evidence>
<gene>
    <name evidence="9" type="ORF">EFB08_15940</name>
</gene>
<feature type="domain" description="LD-carboxypeptidase C-terminal" evidence="8">
    <location>
        <begin position="175"/>
        <end position="291"/>
    </location>
</feature>
<evidence type="ECO:0000256" key="6">
    <source>
        <dbReference type="PIRSR" id="PIRSR028757-1"/>
    </source>
</evidence>
<dbReference type="PANTHER" id="PTHR30237">
    <property type="entry name" value="MURAMOYLTETRAPEPTIDE CARBOXYPEPTIDASE"/>
    <property type="match status" value="1"/>
</dbReference>
<dbReference type="SUPFAM" id="SSF52317">
    <property type="entry name" value="Class I glutamine amidotransferase-like"/>
    <property type="match status" value="1"/>
</dbReference>
<evidence type="ECO:0000313" key="9">
    <source>
        <dbReference type="EMBL" id="RNI26375.1"/>
    </source>
</evidence>
<keyword evidence="3" id="KW-0645">Protease</keyword>
<dbReference type="Pfam" id="PF02016">
    <property type="entry name" value="Peptidase_S66"/>
    <property type="match status" value="1"/>
</dbReference>
<dbReference type="CDD" id="cd07025">
    <property type="entry name" value="Peptidase_S66"/>
    <property type="match status" value="1"/>
</dbReference>
<feature type="active site" description="Charge relay system" evidence="6">
    <location>
        <position position="206"/>
    </location>
</feature>
<dbReference type="SUPFAM" id="SSF141986">
    <property type="entry name" value="LD-carboxypeptidase A C-terminal domain-like"/>
    <property type="match status" value="1"/>
</dbReference>
<keyword evidence="4" id="KW-0378">Hydrolase</keyword>
<evidence type="ECO:0000256" key="3">
    <source>
        <dbReference type="ARBA" id="ARBA00022670"/>
    </source>
</evidence>
<evidence type="ECO:0000256" key="5">
    <source>
        <dbReference type="ARBA" id="ARBA00022825"/>
    </source>
</evidence>
<dbReference type="GO" id="GO:0008236">
    <property type="term" value="F:serine-type peptidase activity"/>
    <property type="evidence" value="ECO:0007669"/>
    <property type="project" value="UniProtKB-KW"/>
</dbReference>
<dbReference type="PIRSF" id="PIRSF028757">
    <property type="entry name" value="LD-carboxypeptidase"/>
    <property type="match status" value="1"/>
</dbReference>
<dbReference type="Proteomes" id="UP000272117">
    <property type="component" value="Unassembled WGS sequence"/>
</dbReference>
<reference evidence="9 10" key="1">
    <citation type="submission" date="2018-11" db="EMBL/GenBank/DDBJ databases">
        <title>Rufibacter latericius sp. nov., isolated from water in Baiyang Lake.</title>
        <authorList>
            <person name="Yang Y."/>
        </authorList>
    </citation>
    <scope>NUCLEOTIDE SEQUENCE [LARGE SCALE GENOMIC DNA]</scope>
    <source>
        <strain evidence="9 10">R-22-1c-1</strain>
    </source>
</reference>
<dbReference type="InterPro" id="IPR040449">
    <property type="entry name" value="Peptidase_S66_N"/>
</dbReference>
<dbReference type="Gene3D" id="3.40.50.10740">
    <property type="entry name" value="Class I glutamine amidotransferase-like"/>
    <property type="match status" value="1"/>
</dbReference>
<dbReference type="Gene3D" id="3.50.30.60">
    <property type="entry name" value="LD-carboxypeptidase A C-terminal domain-like"/>
    <property type="match status" value="1"/>
</dbReference>
<dbReference type="InterPro" id="IPR029062">
    <property type="entry name" value="Class_I_gatase-like"/>
</dbReference>
<feature type="domain" description="LD-carboxypeptidase N-terminal" evidence="7">
    <location>
        <begin position="17"/>
        <end position="132"/>
    </location>
</feature>
<dbReference type="AlphaFoldDB" id="A0A3M9MMD9"/>
<dbReference type="EMBL" id="RJJD01000008">
    <property type="protein sequence ID" value="RNI26375.1"/>
    <property type="molecule type" value="Genomic_DNA"/>
</dbReference>
<organism evidence="9 10">
    <name type="scientific">Rufibacter latericius</name>
    <dbReference type="NCBI Taxonomy" id="2487040"/>
    <lineage>
        <taxon>Bacteria</taxon>
        <taxon>Pseudomonadati</taxon>
        <taxon>Bacteroidota</taxon>
        <taxon>Cytophagia</taxon>
        <taxon>Cytophagales</taxon>
        <taxon>Hymenobacteraceae</taxon>
        <taxon>Rufibacter</taxon>
    </lineage>
</organism>
<protein>
    <submittedName>
        <fullName evidence="9">LD-carboxypeptidase</fullName>
    </submittedName>
</protein>
<dbReference type="InterPro" id="IPR027478">
    <property type="entry name" value="LdcA_N"/>
</dbReference>
<evidence type="ECO:0000256" key="2">
    <source>
        <dbReference type="ARBA" id="ARBA00022645"/>
    </source>
</evidence>
<feature type="active site" description="Charge relay system" evidence="6">
    <location>
        <position position="276"/>
    </location>
</feature>
<sequence>MDLPTVTIPALQKGDTVSIVCLARKVSLEDIQEGIRLLEAWGLRVILGQSIGAEDGYFGGADAVRLTDFQQMLDNPEIKAIFSARGGYGTTRILDQIDFSSLQKNPKWVIGFSDVTAMLCHLHALGLESVHGTMPLLMGKPDTQEADDTLYQILFHEPLPYSLPAHPQNILGSATGQIIGGNLILLDTISATASDMDYTGKILFLEDVGEYYYNVDRVLVHLRRQGKLAKLAGLIVGQFSDMNDTAVPFGKDVPKIILEHCGGYGYPICFDFPVGHVARNLALVVGREATLRVENTGVSLEYTPTRF</sequence>
<keyword evidence="2 9" id="KW-0121">Carboxypeptidase</keyword>
<proteinExistence type="inferred from homology"/>
<evidence type="ECO:0000256" key="4">
    <source>
        <dbReference type="ARBA" id="ARBA00022801"/>
    </source>
</evidence>
<comment type="similarity">
    <text evidence="1">Belongs to the peptidase S66 family.</text>
</comment>
<dbReference type="GO" id="GO:0004180">
    <property type="term" value="F:carboxypeptidase activity"/>
    <property type="evidence" value="ECO:0007669"/>
    <property type="project" value="UniProtKB-KW"/>
</dbReference>
<dbReference type="PANTHER" id="PTHR30237:SF2">
    <property type="entry name" value="MUREIN TETRAPEPTIDE CARBOXYPEPTIDASE"/>
    <property type="match status" value="1"/>
</dbReference>
<keyword evidence="5" id="KW-0720">Serine protease</keyword>
<comment type="caution">
    <text evidence="9">The sequence shown here is derived from an EMBL/GenBank/DDBJ whole genome shotgun (WGS) entry which is preliminary data.</text>
</comment>
<feature type="active site" description="Nucleophile" evidence="6">
    <location>
        <position position="113"/>
    </location>
</feature>
<accession>A0A3M9MMD9</accession>
<dbReference type="OrthoDB" id="9807329at2"/>
<dbReference type="InterPro" id="IPR027461">
    <property type="entry name" value="Carboxypeptidase_A_C_sf"/>
</dbReference>